<dbReference type="InterPro" id="IPR024414">
    <property type="entry name" value="Uncharacterised_PrgI"/>
</dbReference>
<dbReference type="EMBL" id="JACBYF010000010">
    <property type="protein sequence ID" value="NYS47651.1"/>
    <property type="molecule type" value="Genomic_DNA"/>
</dbReference>
<feature type="transmembrane region" description="Helical" evidence="1">
    <location>
        <begin position="25"/>
        <end position="43"/>
    </location>
</feature>
<feature type="transmembrane region" description="Helical" evidence="1">
    <location>
        <begin position="50"/>
        <end position="69"/>
    </location>
</feature>
<dbReference type="Pfam" id="PF12666">
    <property type="entry name" value="PrgI"/>
    <property type="match status" value="1"/>
</dbReference>
<keyword evidence="1" id="KW-1133">Transmembrane helix</keyword>
<organism evidence="2 3">
    <name type="scientific">Gemelliphila palaticanis</name>
    <dbReference type="NCBI Taxonomy" id="81950"/>
    <lineage>
        <taxon>Bacteria</taxon>
        <taxon>Bacillati</taxon>
        <taxon>Bacillota</taxon>
        <taxon>Bacilli</taxon>
        <taxon>Bacillales</taxon>
        <taxon>Gemellaceae</taxon>
        <taxon>Gemelliphila</taxon>
    </lineage>
</organism>
<evidence type="ECO:0000313" key="3">
    <source>
        <dbReference type="Proteomes" id="UP000531840"/>
    </source>
</evidence>
<evidence type="ECO:0000256" key="1">
    <source>
        <dbReference type="SAM" id="Phobius"/>
    </source>
</evidence>
<keyword evidence="1" id="KW-0812">Transmembrane</keyword>
<keyword evidence="3" id="KW-1185">Reference proteome</keyword>
<sequence>MAKVDIPVDLSKIKPTAMLGLTARQLYFVIPSLVISAIIAYVLRSDVGDFLAFIIFCILFILMALPGFFDKEKGGFGNEIKKIIKQKYYYKQIRYTRKEDHIEKENQKKV</sequence>
<dbReference type="Proteomes" id="UP000531840">
    <property type="component" value="Unassembled WGS sequence"/>
</dbReference>
<dbReference type="RefSeq" id="WP_179941439.1">
    <property type="nucleotide sequence ID" value="NZ_JACBYF010000010.1"/>
</dbReference>
<reference evidence="2 3" key="1">
    <citation type="submission" date="2020-07" db="EMBL/GenBank/DDBJ databases">
        <title>MOT database genomes.</title>
        <authorList>
            <person name="Joseph S."/>
            <person name="Aduse-Opoku J."/>
            <person name="Hashim A."/>
            <person name="Wade W."/>
            <person name="Curtis M."/>
        </authorList>
    </citation>
    <scope>NUCLEOTIDE SEQUENCE [LARGE SCALE GENOMIC DNA]</scope>
    <source>
        <strain evidence="2 3">CIP 106318</strain>
    </source>
</reference>
<gene>
    <name evidence="2" type="ORF">HZY85_05530</name>
</gene>
<proteinExistence type="predicted"/>
<keyword evidence="1" id="KW-0472">Membrane</keyword>
<comment type="caution">
    <text evidence="2">The sequence shown here is derived from an EMBL/GenBank/DDBJ whole genome shotgun (WGS) entry which is preliminary data.</text>
</comment>
<name>A0ABX2T3R8_9BACL</name>
<accession>A0ABX2T3R8</accession>
<protein>
    <submittedName>
        <fullName evidence="2">PrgI family protein</fullName>
    </submittedName>
</protein>
<evidence type="ECO:0000313" key="2">
    <source>
        <dbReference type="EMBL" id="NYS47651.1"/>
    </source>
</evidence>